<dbReference type="AlphaFoldDB" id="A0A6S6UH20"/>
<dbReference type="PANTHER" id="PTHR43639">
    <property type="entry name" value="OXIDOREDUCTASE, SHORT-CHAIN DEHYDROGENASE/REDUCTASE FAMILY (AFU_ORTHOLOGUE AFUA_5G02870)"/>
    <property type="match status" value="1"/>
</dbReference>
<dbReference type="GO" id="GO:0016491">
    <property type="term" value="F:oxidoreductase activity"/>
    <property type="evidence" value="ECO:0007669"/>
    <property type="project" value="UniProtKB-KW"/>
</dbReference>
<evidence type="ECO:0000256" key="1">
    <source>
        <dbReference type="ARBA" id="ARBA00006484"/>
    </source>
</evidence>
<dbReference type="PRINTS" id="PR00080">
    <property type="entry name" value="SDRFAMILY"/>
</dbReference>
<dbReference type="EMBL" id="CACVAT010000555">
    <property type="protein sequence ID" value="CAA6829991.1"/>
    <property type="molecule type" value="Genomic_DNA"/>
</dbReference>
<dbReference type="InterPro" id="IPR002347">
    <property type="entry name" value="SDR_fam"/>
</dbReference>
<proteinExistence type="inferred from homology"/>
<dbReference type="InterPro" id="IPR020904">
    <property type="entry name" value="Sc_DH/Rdtase_CS"/>
</dbReference>
<dbReference type="SUPFAM" id="SSF51735">
    <property type="entry name" value="NAD(P)-binding Rossmann-fold domains"/>
    <property type="match status" value="1"/>
</dbReference>
<dbReference type="NCBIfam" id="NF006598">
    <property type="entry name" value="PRK09135.1"/>
    <property type="match status" value="1"/>
</dbReference>
<protein>
    <submittedName>
        <fullName evidence="3">FolM Alternative dihydrofolate reductase 1</fullName>
    </submittedName>
</protein>
<dbReference type="PROSITE" id="PS00061">
    <property type="entry name" value="ADH_SHORT"/>
    <property type="match status" value="1"/>
</dbReference>
<sequence>MVDNSVQSDEGRSLTGKVALVTGSARRIGAAIVRCLHASGATVVVHYHSSLEDALQLQAELNAMRPESCLLLKGDLLEIDKLPQMVAHVIEHTGRLDVLVNNASGFYPTSLGEVTEQQWDELTGTNMKVPFFLAQAAMNELKKRKGCIVNMADVHGFRPLAEHTVYSAAKAGLLMLTKALAKELGPDVRVNGVAPGAILWPEQGMAESQQAELLEKTALKRSGDPDDIARTVLFLVRDASYITGQVIPVDGGRLLNQ</sequence>
<dbReference type="Pfam" id="PF13561">
    <property type="entry name" value="adh_short_C2"/>
    <property type="match status" value="1"/>
</dbReference>
<dbReference type="FunFam" id="3.40.50.720:FF:000084">
    <property type="entry name" value="Short-chain dehydrogenase reductase"/>
    <property type="match status" value="1"/>
</dbReference>
<dbReference type="PANTHER" id="PTHR43639:SF1">
    <property type="entry name" value="SHORT-CHAIN DEHYDROGENASE_REDUCTASE FAMILY PROTEIN"/>
    <property type="match status" value="1"/>
</dbReference>
<accession>A0A6S6UH20</accession>
<comment type="similarity">
    <text evidence="1">Belongs to the short-chain dehydrogenases/reductases (SDR) family.</text>
</comment>
<dbReference type="InterPro" id="IPR036291">
    <property type="entry name" value="NAD(P)-bd_dom_sf"/>
</dbReference>
<name>A0A6S6UH20_9GAMM</name>
<dbReference type="PRINTS" id="PR00081">
    <property type="entry name" value="GDHRDH"/>
</dbReference>
<organism evidence="3">
    <name type="scientific">uncultured Thiotrichaceae bacterium</name>
    <dbReference type="NCBI Taxonomy" id="298394"/>
    <lineage>
        <taxon>Bacteria</taxon>
        <taxon>Pseudomonadati</taxon>
        <taxon>Pseudomonadota</taxon>
        <taxon>Gammaproteobacteria</taxon>
        <taxon>Thiotrichales</taxon>
        <taxon>Thiotrichaceae</taxon>
        <taxon>environmental samples</taxon>
    </lineage>
</organism>
<keyword evidence="2" id="KW-0560">Oxidoreductase</keyword>
<dbReference type="Gene3D" id="3.40.50.720">
    <property type="entry name" value="NAD(P)-binding Rossmann-like Domain"/>
    <property type="match status" value="1"/>
</dbReference>
<gene>
    <name evidence="3" type="ORF">HELGO_WM7772</name>
</gene>
<evidence type="ECO:0000256" key="2">
    <source>
        <dbReference type="ARBA" id="ARBA00023002"/>
    </source>
</evidence>
<evidence type="ECO:0000313" key="3">
    <source>
        <dbReference type="EMBL" id="CAA6829991.1"/>
    </source>
</evidence>
<reference evidence="3" key="1">
    <citation type="submission" date="2020-01" db="EMBL/GenBank/DDBJ databases">
        <authorList>
            <person name="Meier V. D."/>
            <person name="Meier V D."/>
        </authorList>
    </citation>
    <scope>NUCLEOTIDE SEQUENCE</scope>
    <source>
        <strain evidence="3">HLG_WM_MAG_09</strain>
    </source>
</reference>